<geneLocation type="plasmid" evidence="3">
    <name>unnamed1</name>
</geneLocation>
<dbReference type="GO" id="GO:0009103">
    <property type="term" value="P:lipopolysaccharide biosynthetic process"/>
    <property type="evidence" value="ECO:0007669"/>
    <property type="project" value="TreeGrafter"/>
</dbReference>
<dbReference type="Pfam" id="PF00534">
    <property type="entry name" value="Glycos_transf_1"/>
    <property type="match status" value="1"/>
</dbReference>
<proteinExistence type="predicted"/>
<evidence type="ECO:0000256" key="1">
    <source>
        <dbReference type="ARBA" id="ARBA00022679"/>
    </source>
</evidence>
<dbReference type="EMBL" id="CP163430">
    <property type="protein sequence ID" value="XDP98438.1"/>
    <property type="molecule type" value="Genomic_DNA"/>
</dbReference>
<dbReference type="EC" id="2.4.-.-" evidence="3"/>
<dbReference type="Gene3D" id="3.40.50.2000">
    <property type="entry name" value="Glycogen Phosphorylase B"/>
    <property type="match status" value="1"/>
</dbReference>
<dbReference type="RefSeq" id="WP_369153513.1">
    <property type="nucleotide sequence ID" value="NZ_CP163430.1"/>
</dbReference>
<dbReference type="PANTHER" id="PTHR46401:SF2">
    <property type="entry name" value="GLYCOSYLTRANSFERASE WBBK-RELATED"/>
    <property type="match status" value="1"/>
</dbReference>
<dbReference type="InterPro" id="IPR001296">
    <property type="entry name" value="Glyco_trans_1"/>
</dbReference>
<keyword evidence="3" id="KW-0328">Glycosyltransferase</keyword>
<dbReference type="GO" id="GO:0016757">
    <property type="term" value="F:glycosyltransferase activity"/>
    <property type="evidence" value="ECO:0007669"/>
    <property type="project" value="UniProtKB-KW"/>
</dbReference>
<evidence type="ECO:0000259" key="2">
    <source>
        <dbReference type="Pfam" id="PF00534"/>
    </source>
</evidence>
<dbReference type="AlphaFoldDB" id="A0AB39LX22"/>
<evidence type="ECO:0000313" key="3">
    <source>
        <dbReference type="EMBL" id="XDP98438.1"/>
    </source>
</evidence>
<dbReference type="SUPFAM" id="SSF53756">
    <property type="entry name" value="UDP-Glycosyltransferase/glycogen phosphorylase"/>
    <property type="match status" value="1"/>
</dbReference>
<accession>A0AB39LX22</accession>
<keyword evidence="1 3" id="KW-0808">Transferase</keyword>
<protein>
    <submittedName>
        <fullName evidence="3">Glycosyltransferase</fullName>
        <ecNumber evidence="3">2.4.-.-</ecNumber>
    </submittedName>
</protein>
<dbReference type="PANTHER" id="PTHR46401">
    <property type="entry name" value="GLYCOSYLTRANSFERASE WBBK-RELATED"/>
    <property type="match status" value="1"/>
</dbReference>
<name>A0AB39LX22_9ACTN</name>
<keyword evidence="3" id="KW-0614">Plasmid</keyword>
<organism evidence="3">
    <name type="scientific">Streptomyces sp. R02</name>
    <dbReference type="NCBI Taxonomy" id="3238623"/>
    <lineage>
        <taxon>Bacteria</taxon>
        <taxon>Bacillati</taxon>
        <taxon>Actinomycetota</taxon>
        <taxon>Actinomycetes</taxon>
        <taxon>Kitasatosporales</taxon>
        <taxon>Streptomycetaceae</taxon>
        <taxon>Streptomyces</taxon>
    </lineage>
</organism>
<sequence>MRLHVHDYGSAETAGILDGAVLMHRTMSDLITARPDAAPHDITLGPTALGALPEDDVIYAGNGPYAYLYHLWREERGGRHRIVREVHTTFWSGYWTQEELCAPLHRPGDTVLFPSEYTRRVFLRCFPQVPPDDAVVAYPMLDAMPRREPAPAPAPDAVLRVGYLGALSTAKNFDQVLDAFARCHQESGGRARLVFAGKPNDPRWETGEVLRRLAAHGVPAGHVTPLGLIGPERLADFFDRVDVLLFPSTASRESLGRVVFEALSHGVPVLAADMGPAVELLPARNLVPTRLFTGTPFTMDRVVPLGRVDTDVLTARLLARDWEPARLSGTKPFEEPAFWRALTEPRAPGADSDGDDGPYDAATVARVAVEPRGTTDPGAALSDAHGLFLDYFQRRTAPLLDRVTALEEEYGTPRPELRALITAPQRNLADYRAFPRLVDALVLPPLGYRLAPGPGAAPYPPRTEVTLA</sequence>
<gene>
    <name evidence="3" type="ORF">AB5J57_33585</name>
</gene>
<feature type="domain" description="Glycosyl transferase family 1" evidence="2">
    <location>
        <begin position="160"/>
        <end position="280"/>
    </location>
</feature>
<reference evidence="3" key="1">
    <citation type="submission" date="2024-07" db="EMBL/GenBank/DDBJ databases">
        <authorList>
            <person name="Yu S.T."/>
        </authorList>
    </citation>
    <scope>NUCLEOTIDE SEQUENCE</scope>
    <source>
        <strain evidence="3">R02</strain>
        <plasmid evidence="3">unnamed1</plasmid>
    </source>
</reference>